<dbReference type="Proteomes" id="UP000028582">
    <property type="component" value="Unassembled WGS sequence"/>
</dbReference>
<organism evidence="2 3">
    <name type="scientific">Phytophthora nicotianae P1976</name>
    <dbReference type="NCBI Taxonomy" id="1317066"/>
    <lineage>
        <taxon>Eukaryota</taxon>
        <taxon>Sar</taxon>
        <taxon>Stramenopiles</taxon>
        <taxon>Oomycota</taxon>
        <taxon>Peronosporomycetes</taxon>
        <taxon>Peronosporales</taxon>
        <taxon>Peronosporaceae</taxon>
        <taxon>Phytophthora</taxon>
    </lineage>
</organism>
<feature type="compositionally biased region" description="Polar residues" evidence="1">
    <location>
        <begin position="94"/>
        <end position="103"/>
    </location>
</feature>
<evidence type="ECO:0000313" key="2">
    <source>
        <dbReference type="EMBL" id="ETO85127.1"/>
    </source>
</evidence>
<name>A0A081B1W6_PHYNI</name>
<dbReference type="EMBL" id="ANJA01000189">
    <property type="protein sequence ID" value="ETO85127.1"/>
    <property type="molecule type" value="Genomic_DNA"/>
</dbReference>
<evidence type="ECO:0008006" key="4">
    <source>
        <dbReference type="Google" id="ProtNLM"/>
    </source>
</evidence>
<dbReference type="PANTHER" id="PTHR46599:SF3">
    <property type="entry name" value="PIGGYBAC TRANSPOSABLE ELEMENT-DERIVED PROTEIN 4"/>
    <property type="match status" value="1"/>
</dbReference>
<gene>
    <name evidence="2" type="ORF">F444_01039</name>
</gene>
<comment type="caution">
    <text evidence="2">The sequence shown here is derived from an EMBL/GenBank/DDBJ whole genome shotgun (WGS) entry which is preliminary data.</text>
</comment>
<feature type="region of interest" description="Disordered" evidence="1">
    <location>
        <begin position="1"/>
        <end position="197"/>
    </location>
</feature>
<evidence type="ECO:0000313" key="3">
    <source>
        <dbReference type="Proteomes" id="UP000028582"/>
    </source>
</evidence>
<sequence length="355" mass="38712">MARIQTSARGKNAAATSASHTSGGSFARTHALESGVLDELEEGADQGTSAVALRKRTAQNKSPAAGTTTAEEQTTSTVEATQPDPFGDPAESFGASQIDTSPGASPLDAAVNLQLLSETSGLESGTERSDEEQKEPHSPVQTLRPRTRVKYDVNFVPEGEDESDYESFSSDKSEGEDLSDNDDEPERGDIENDNDVLSEGDAVDMDEAFIASLVIGENSLRGAAKKQRAASLRATQWTTVSSNYELDVTVYAGMNDEKAQSVAELHTLAHSPLLTFLYFMAKSLRVLINTQTNLYALQQIDRRTQAIQDKQRVEGRHGRVESLKQIRRRLKMKRGYETHVILHVLGLLIARMLCP</sequence>
<feature type="compositionally biased region" description="Low complexity" evidence="1">
    <location>
        <begin position="64"/>
        <end position="81"/>
    </location>
</feature>
<feature type="compositionally biased region" description="Polar residues" evidence="1">
    <location>
        <begin position="114"/>
        <end position="123"/>
    </location>
</feature>
<dbReference type="PANTHER" id="PTHR46599">
    <property type="entry name" value="PIGGYBAC TRANSPOSABLE ELEMENT-DERIVED PROTEIN 4"/>
    <property type="match status" value="1"/>
</dbReference>
<accession>A0A081B1W6</accession>
<feature type="compositionally biased region" description="Acidic residues" evidence="1">
    <location>
        <begin position="176"/>
        <end position="197"/>
    </location>
</feature>
<protein>
    <recommendedName>
        <fullName evidence="4">PiggyBac transposable element-derived protein domain-containing protein</fullName>
    </recommendedName>
</protein>
<dbReference type="AlphaFoldDB" id="A0A081B1W6"/>
<proteinExistence type="predicted"/>
<feature type="compositionally biased region" description="Low complexity" evidence="1">
    <location>
        <begin position="13"/>
        <end position="25"/>
    </location>
</feature>
<reference evidence="2 3" key="1">
    <citation type="submission" date="2013-11" db="EMBL/GenBank/DDBJ databases">
        <title>The Genome Sequence of Phytophthora parasitica P1976.</title>
        <authorList>
            <consortium name="The Broad Institute Genomics Platform"/>
            <person name="Russ C."/>
            <person name="Tyler B."/>
            <person name="Panabieres F."/>
            <person name="Shan W."/>
            <person name="Tripathy S."/>
            <person name="Grunwald N."/>
            <person name="Machado M."/>
            <person name="Johnson C.S."/>
            <person name="Walker B."/>
            <person name="Young S."/>
            <person name="Zeng Q."/>
            <person name="Gargeya S."/>
            <person name="Fitzgerald M."/>
            <person name="Haas B."/>
            <person name="Abouelleil A."/>
            <person name="Allen A.W."/>
            <person name="Alvarado L."/>
            <person name="Arachchi H.M."/>
            <person name="Berlin A.M."/>
            <person name="Chapman S.B."/>
            <person name="Gainer-Dewar J."/>
            <person name="Goldberg J."/>
            <person name="Griggs A."/>
            <person name="Gujja S."/>
            <person name="Hansen M."/>
            <person name="Howarth C."/>
            <person name="Imamovic A."/>
            <person name="Ireland A."/>
            <person name="Larimer J."/>
            <person name="McCowan C."/>
            <person name="Murphy C."/>
            <person name="Pearson M."/>
            <person name="Poon T.W."/>
            <person name="Priest M."/>
            <person name="Roberts A."/>
            <person name="Saif S."/>
            <person name="Shea T."/>
            <person name="Sisk P."/>
            <person name="Sykes S."/>
            <person name="Wortman J."/>
            <person name="Nusbaum C."/>
            <person name="Birren B."/>
        </authorList>
    </citation>
    <scope>NUCLEOTIDE SEQUENCE [LARGE SCALE GENOMIC DNA]</scope>
    <source>
        <strain evidence="2 3">P1976</strain>
    </source>
</reference>
<evidence type="ECO:0000256" key="1">
    <source>
        <dbReference type="SAM" id="MobiDB-lite"/>
    </source>
</evidence>